<dbReference type="RefSeq" id="WP_077474515.1">
    <property type="nucleotide sequence ID" value="NZ_MLHK01000061.1"/>
</dbReference>
<dbReference type="EMBL" id="MLHK01000061">
    <property type="protein sequence ID" value="OOF43932.1"/>
    <property type="molecule type" value="Genomic_DNA"/>
</dbReference>
<gene>
    <name evidence="1" type="ORF">BKK51_10340</name>
</gene>
<accession>A0A1V3INT5</accession>
<evidence type="ECO:0000313" key="1">
    <source>
        <dbReference type="EMBL" id="OOF43932.1"/>
    </source>
</evidence>
<comment type="caution">
    <text evidence="1">The sequence shown here is derived from an EMBL/GenBank/DDBJ whole genome shotgun (WGS) entry which is preliminary data.</text>
</comment>
<evidence type="ECO:0000313" key="2">
    <source>
        <dbReference type="Proteomes" id="UP000188728"/>
    </source>
</evidence>
<name>A0A1V3INT5_9PAST</name>
<dbReference type="Proteomes" id="UP000188728">
    <property type="component" value="Unassembled WGS sequence"/>
</dbReference>
<reference evidence="1 2" key="1">
    <citation type="submission" date="2016-10" db="EMBL/GenBank/DDBJ databases">
        <title>Rodentibacter gen. nov. and new species.</title>
        <authorList>
            <person name="Christensen H."/>
        </authorList>
    </citation>
    <scope>NUCLEOTIDE SEQUENCE [LARGE SCALE GENOMIC DNA]</scope>
    <source>
        <strain evidence="1 2">H1983213011</strain>
    </source>
</reference>
<proteinExistence type="predicted"/>
<sequence>MINIDFQNTFVQFIYHSVLSIESKQKLDEQISNPVNLTYRKNKATVKVFLKQKPQQVLAYLRFENGKFVIKGYKFGKSDYLTGRKKSHFKTVESIFLIDKEERERRY</sequence>
<dbReference type="AlphaFoldDB" id="A0A1V3INT5"/>
<protein>
    <submittedName>
        <fullName evidence="1">Uncharacterized protein</fullName>
    </submittedName>
</protein>
<organism evidence="1 2">
    <name type="scientific">Rodentibacter trehalosifermentans</name>
    <dbReference type="NCBI Taxonomy" id="1908263"/>
    <lineage>
        <taxon>Bacteria</taxon>
        <taxon>Pseudomonadati</taxon>
        <taxon>Pseudomonadota</taxon>
        <taxon>Gammaproteobacteria</taxon>
        <taxon>Pasteurellales</taxon>
        <taxon>Pasteurellaceae</taxon>
        <taxon>Rodentibacter</taxon>
    </lineage>
</organism>